<sequence>MSVNKSKFHHEPKDQDHCKRLTNQTKEQSEKAHIPLKKLNKDVESSSDSESSCTIASCDSSEYDPRNYQDTETRSDIKRHRDCMNGRIQI</sequence>
<evidence type="ECO:0000256" key="1">
    <source>
        <dbReference type="SAM" id="MobiDB-lite"/>
    </source>
</evidence>
<keyword evidence="3" id="KW-1185">Reference proteome</keyword>
<proteinExistence type="predicted"/>
<feature type="compositionally biased region" description="Basic and acidic residues" evidence="1">
    <location>
        <begin position="9"/>
        <end position="19"/>
    </location>
</feature>
<accession>A0A8J9Y6F1</accession>
<feature type="compositionally biased region" description="Basic and acidic residues" evidence="1">
    <location>
        <begin position="63"/>
        <end position="76"/>
    </location>
</feature>
<protein>
    <submittedName>
        <fullName evidence="2">Uncharacterized protein</fullName>
    </submittedName>
</protein>
<reference evidence="2" key="1">
    <citation type="submission" date="2021-12" db="EMBL/GenBank/DDBJ databases">
        <authorList>
            <person name="Martin H S."/>
        </authorList>
    </citation>
    <scope>NUCLEOTIDE SEQUENCE</scope>
</reference>
<dbReference type="Proteomes" id="UP000838878">
    <property type="component" value="Chromosome 13"/>
</dbReference>
<name>A0A8J9Y6F1_9NEOP</name>
<evidence type="ECO:0000313" key="2">
    <source>
        <dbReference type="EMBL" id="CAH0719099.1"/>
    </source>
</evidence>
<dbReference type="AlphaFoldDB" id="A0A8J9Y6F1"/>
<feature type="region of interest" description="Disordered" evidence="1">
    <location>
        <begin position="1"/>
        <end position="79"/>
    </location>
</feature>
<evidence type="ECO:0000313" key="3">
    <source>
        <dbReference type="Proteomes" id="UP000838878"/>
    </source>
</evidence>
<dbReference type="EMBL" id="OV170233">
    <property type="protein sequence ID" value="CAH0719099.1"/>
    <property type="molecule type" value="Genomic_DNA"/>
</dbReference>
<gene>
    <name evidence="2" type="ORF">BINO364_LOCUS5486</name>
</gene>
<feature type="non-terminal residue" evidence="2">
    <location>
        <position position="90"/>
    </location>
</feature>
<feature type="compositionally biased region" description="Basic and acidic residues" evidence="1">
    <location>
        <begin position="27"/>
        <end position="44"/>
    </location>
</feature>
<organism evidence="2 3">
    <name type="scientific">Brenthis ino</name>
    <name type="common">lesser marbled fritillary</name>
    <dbReference type="NCBI Taxonomy" id="405034"/>
    <lineage>
        <taxon>Eukaryota</taxon>
        <taxon>Metazoa</taxon>
        <taxon>Ecdysozoa</taxon>
        <taxon>Arthropoda</taxon>
        <taxon>Hexapoda</taxon>
        <taxon>Insecta</taxon>
        <taxon>Pterygota</taxon>
        <taxon>Neoptera</taxon>
        <taxon>Endopterygota</taxon>
        <taxon>Lepidoptera</taxon>
        <taxon>Glossata</taxon>
        <taxon>Ditrysia</taxon>
        <taxon>Papilionoidea</taxon>
        <taxon>Nymphalidae</taxon>
        <taxon>Heliconiinae</taxon>
        <taxon>Argynnini</taxon>
        <taxon>Brenthis</taxon>
    </lineage>
</organism>